<sequence length="170" mass="18922">MLTQHTTTRDAGHPFDQHSADITLHTSDSVCFHVHSQILSQASPVFATILSLPQPADNTHLGSPGRPVVHLAEDSNALEPLLRICYPVHKPVLQHLDEIQPALETAIKFDMKWPTEELIGRFLTCAAQDPFRVWAFGCRHGLEHVARGGAEALRVSLLEEERKNIVFLPT</sequence>
<dbReference type="Gene3D" id="3.30.710.10">
    <property type="entry name" value="Potassium Channel Kv1.1, Chain A"/>
    <property type="match status" value="1"/>
</dbReference>
<evidence type="ECO:0000313" key="2">
    <source>
        <dbReference type="EMBL" id="VWO99527.1"/>
    </source>
</evidence>
<accession>A0A5K1K286</accession>
<dbReference type="Pfam" id="PF00651">
    <property type="entry name" value="BTB"/>
    <property type="match status" value="1"/>
</dbReference>
<protein>
    <submittedName>
        <fullName evidence="2">FAD-binding FR-type domain-containing protein</fullName>
    </submittedName>
</protein>
<dbReference type="InterPro" id="IPR011333">
    <property type="entry name" value="SKP1/BTB/POZ_sf"/>
</dbReference>
<dbReference type="AlphaFoldDB" id="A0A5K1K286"/>
<name>A0A5K1K286_9APHY</name>
<feature type="domain" description="BTB" evidence="1">
    <location>
        <begin position="20"/>
        <end position="86"/>
    </location>
</feature>
<dbReference type="InterPro" id="IPR000210">
    <property type="entry name" value="BTB/POZ_dom"/>
</dbReference>
<gene>
    <name evidence="2" type="primary">J9VNH2</name>
</gene>
<dbReference type="PROSITE" id="PS50097">
    <property type="entry name" value="BTB"/>
    <property type="match status" value="1"/>
</dbReference>
<reference evidence="2" key="1">
    <citation type="submission" date="2019-10" db="EMBL/GenBank/DDBJ databases">
        <authorList>
            <person name="Nor Muhammad N."/>
        </authorList>
    </citation>
    <scope>NUCLEOTIDE SEQUENCE</scope>
</reference>
<organism evidence="2">
    <name type="scientific">Ganoderma boninense</name>
    <dbReference type="NCBI Taxonomy" id="34458"/>
    <lineage>
        <taxon>Eukaryota</taxon>
        <taxon>Fungi</taxon>
        <taxon>Dikarya</taxon>
        <taxon>Basidiomycota</taxon>
        <taxon>Agaricomycotina</taxon>
        <taxon>Agaricomycetes</taxon>
        <taxon>Polyporales</taxon>
        <taxon>Polyporaceae</taxon>
        <taxon>Ganoderma</taxon>
    </lineage>
</organism>
<proteinExistence type="predicted"/>
<dbReference type="CDD" id="cd18186">
    <property type="entry name" value="BTB_POZ_ZBTB_KLHL-like"/>
    <property type="match status" value="1"/>
</dbReference>
<evidence type="ECO:0000259" key="1">
    <source>
        <dbReference type="PROSITE" id="PS50097"/>
    </source>
</evidence>
<dbReference type="SUPFAM" id="SSF54695">
    <property type="entry name" value="POZ domain"/>
    <property type="match status" value="1"/>
</dbReference>
<dbReference type="SMART" id="SM00225">
    <property type="entry name" value="BTB"/>
    <property type="match status" value="1"/>
</dbReference>
<dbReference type="EMBL" id="LR727707">
    <property type="protein sequence ID" value="VWO99527.1"/>
    <property type="molecule type" value="Genomic_DNA"/>
</dbReference>